<gene>
    <name evidence="2" type="ORF">G3T38_02305</name>
</gene>
<sequence>MGADDHRTTVDWRGTTVLTLADLWPDRPRAMVVGLHPVPCSVEAGHYFQGQVGQRQLHRLASTGLLPAPTDGTFFEPGALAAGVGFANVVRRPASGAAVTPDEVADGRERLLAQLTERAVPLVVCLTRLPVKALLGREGRPGYQDAELPGGIRVFRMPGPFAPAVEVADVLADLELPR</sequence>
<evidence type="ECO:0000313" key="3">
    <source>
        <dbReference type="Proteomes" id="UP000468687"/>
    </source>
</evidence>
<dbReference type="AlphaFoldDB" id="A0A6P0HEJ8"/>
<accession>A0A6P0HEJ8</accession>
<feature type="domain" description="Uracil-DNA glycosylase-like" evidence="1">
    <location>
        <begin position="25"/>
        <end position="139"/>
    </location>
</feature>
<dbReference type="SUPFAM" id="SSF52141">
    <property type="entry name" value="Uracil-DNA glycosylase-like"/>
    <property type="match status" value="1"/>
</dbReference>
<dbReference type="Gene3D" id="3.40.470.10">
    <property type="entry name" value="Uracil-DNA glycosylase-like domain"/>
    <property type="match status" value="1"/>
</dbReference>
<evidence type="ECO:0000259" key="1">
    <source>
        <dbReference type="Pfam" id="PF03167"/>
    </source>
</evidence>
<dbReference type="Pfam" id="PF03167">
    <property type="entry name" value="UDG"/>
    <property type="match status" value="1"/>
</dbReference>
<dbReference type="InterPro" id="IPR036895">
    <property type="entry name" value="Uracil-DNA_glycosylase-like_sf"/>
</dbReference>
<protein>
    <recommendedName>
        <fullName evidence="1">Uracil-DNA glycosylase-like domain-containing protein</fullName>
    </recommendedName>
</protein>
<evidence type="ECO:0000313" key="2">
    <source>
        <dbReference type="EMBL" id="NEN77103.1"/>
    </source>
</evidence>
<proteinExistence type="predicted"/>
<dbReference type="EMBL" id="JAAGXA010000001">
    <property type="protein sequence ID" value="NEN77103.1"/>
    <property type="molecule type" value="Genomic_DNA"/>
</dbReference>
<reference evidence="2 3" key="1">
    <citation type="journal article" date="2014" name="Int. J. Syst. Evol. Microbiol.">
        <title>Nocardioides zeae sp. nov., isolated from the stem of Zea mays.</title>
        <authorList>
            <person name="Glaeser S.P."/>
            <person name="McInroy J.A."/>
            <person name="Busse H.J."/>
            <person name="Kampfer P."/>
        </authorList>
    </citation>
    <scope>NUCLEOTIDE SEQUENCE [LARGE SCALE GENOMIC DNA]</scope>
    <source>
        <strain evidence="2 3">JCM 30728</strain>
    </source>
</reference>
<dbReference type="RefSeq" id="WP_163770429.1">
    <property type="nucleotide sequence ID" value="NZ_JAAGXA010000001.1"/>
</dbReference>
<comment type="caution">
    <text evidence="2">The sequence shown here is derived from an EMBL/GenBank/DDBJ whole genome shotgun (WGS) entry which is preliminary data.</text>
</comment>
<name>A0A6P0HEJ8_9ACTN</name>
<dbReference type="Proteomes" id="UP000468687">
    <property type="component" value="Unassembled WGS sequence"/>
</dbReference>
<organism evidence="2 3">
    <name type="scientific">Nocardioides zeae</name>
    <dbReference type="NCBI Taxonomy" id="1457234"/>
    <lineage>
        <taxon>Bacteria</taxon>
        <taxon>Bacillati</taxon>
        <taxon>Actinomycetota</taxon>
        <taxon>Actinomycetes</taxon>
        <taxon>Propionibacteriales</taxon>
        <taxon>Nocardioidaceae</taxon>
        <taxon>Nocardioides</taxon>
    </lineage>
</organism>
<dbReference type="InterPro" id="IPR005122">
    <property type="entry name" value="Uracil-DNA_glycosylase-like"/>
</dbReference>
<keyword evidence="3" id="KW-1185">Reference proteome</keyword>